<comment type="caution">
    <text evidence="11">The sequence shown here is derived from an EMBL/GenBank/DDBJ whole genome shotgun (WGS) entry which is preliminary data.</text>
</comment>
<evidence type="ECO:0008006" key="13">
    <source>
        <dbReference type="Google" id="ProtNLM"/>
    </source>
</evidence>
<evidence type="ECO:0000256" key="5">
    <source>
        <dbReference type="ARBA" id="ARBA00022801"/>
    </source>
</evidence>
<feature type="domain" description="LysM" evidence="9">
    <location>
        <begin position="316"/>
        <end position="359"/>
    </location>
</feature>
<evidence type="ECO:0000256" key="2">
    <source>
        <dbReference type="ARBA" id="ARBA00022670"/>
    </source>
</evidence>
<dbReference type="InterPro" id="IPR000064">
    <property type="entry name" value="NLP_P60_dom"/>
</dbReference>
<keyword evidence="12" id="KW-1185">Reference proteome</keyword>
<evidence type="ECO:0000256" key="6">
    <source>
        <dbReference type="ARBA" id="ARBA00022807"/>
    </source>
</evidence>
<dbReference type="PROSITE" id="PS51935">
    <property type="entry name" value="NLPC_P60"/>
    <property type="match status" value="1"/>
</dbReference>
<organism evidence="11 12">
    <name type="scientific">Sporolactobacillus putidus</name>
    <dbReference type="NCBI Taxonomy" id="492735"/>
    <lineage>
        <taxon>Bacteria</taxon>
        <taxon>Bacillati</taxon>
        <taxon>Bacillota</taxon>
        <taxon>Bacilli</taxon>
        <taxon>Bacillales</taxon>
        <taxon>Sporolactobacillaceae</taxon>
        <taxon>Sporolactobacillus</taxon>
    </lineage>
</organism>
<keyword evidence="7" id="KW-0961">Cell wall biogenesis/degradation</keyword>
<dbReference type="Proteomes" id="UP000654670">
    <property type="component" value="Unassembled WGS sequence"/>
</dbReference>
<dbReference type="PROSITE" id="PS51782">
    <property type="entry name" value="LYSM"/>
    <property type="match status" value="3"/>
</dbReference>
<reference evidence="11" key="1">
    <citation type="journal article" date="2014" name="Int. J. Syst. Evol. Microbiol.">
        <title>Complete genome sequence of Corynebacterium casei LMG S-19264T (=DSM 44701T), isolated from a smear-ripened cheese.</title>
        <authorList>
            <consortium name="US DOE Joint Genome Institute (JGI-PGF)"/>
            <person name="Walter F."/>
            <person name="Albersmeier A."/>
            <person name="Kalinowski J."/>
            <person name="Ruckert C."/>
        </authorList>
    </citation>
    <scope>NUCLEOTIDE SEQUENCE</scope>
    <source>
        <strain evidence="11">JCM 15325</strain>
    </source>
</reference>
<evidence type="ECO:0000259" key="10">
    <source>
        <dbReference type="PROSITE" id="PS51935"/>
    </source>
</evidence>
<reference evidence="11" key="2">
    <citation type="submission" date="2020-09" db="EMBL/GenBank/DDBJ databases">
        <authorList>
            <person name="Sun Q."/>
            <person name="Ohkuma M."/>
        </authorList>
    </citation>
    <scope>NUCLEOTIDE SEQUENCE</scope>
    <source>
        <strain evidence="11">JCM 15325</strain>
    </source>
</reference>
<feature type="domain" description="NlpC/P60" evidence="10">
    <location>
        <begin position="25"/>
        <end position="155"/>
    </location>
</feature>
<feature type="domain" description="LysM" evidence="9">
    <location>
        <begin position="253"/>
        <end position="296"/>
    </location>
</feature>
<protein>
    <recommendedName>
        <fullName evidence="13">LysM peptidoglycan-binding domain-containing protein</fullName>
    </recommendedName>
</protein>
<evidence type="ECO:0000313" key="11">
    <source>
        <dbReference type="EMBL" id="GGL49521.1"/>
    </source>
</evidence>
<keyword evidence="2" id="KW-0645">Protease</keyword>
<dbReference type="GO" id="GO:0008234">
    <property type="term" value="F:cysteine-type peptidase activity"/>
    <property type="evidence" value="ECO:0007669"/>
    <property type="project" value="UniProtKB-KW"/>
</dbReference>
<feature type="compositionally biased region" description="Low complexity" evidence="8">
    <location>
        <begin position="171"/>
        <end position="182"/>
    </location>
</feature>
<dbReference type="PANTHER" id="PTHR33734:SF22">
    <property type="entry name" value="MEMBRANE-BOUND LYTIC MUREIN TRANSGLYCOSYLASE D"/>
    <property type="match status" value="1"/>
</dbReference>
<evidence type="ECO:0000313" key="12">
    <source>
        <dbReference type="Proteomes" id="UP000654670"/>
    </source>
</evidence>
<evidence type="ECO:0000256" key="4">
    <source>
        <dbReference type="ARBA" id="ARBA00022737"/>
    </source>
</evidence>
<dbReference type="InterPro" id="IPR038765">
    <property type="entry name" value="Papain-like_cys_pep_sf"/>
</dbReference>
<dbReference type="Gene3D" id="3.10.350.10">
    <property type="entry name" value="LysM domain"/>
    <property type="match status" value="3"/>
</dbReference>
<sequence length="361" mass="36981">MNKFVLPAAIVGGIFFTATGQNVFAATGQDVVNKAVQFQGKPYVYGAPAFSTSAFDCSSFTQLVYKLATGVTLPRVAADQATVGIAVDRNSLQPGDLLFFDTEGDGSIQHVGIYIGNGQMISSETTVGVHITNVFSGGGSQVYWEPRFKTAHRVIGGSGAAGQSVQPQNVSANAPQSQQPSSAVYTVKSGDSLWAIGQSYGISVSALKSMNGLGSDIIYPGQQLKVSSSASAASAPSASAQAPAAGQSSGSSSVYTVKSGDSLWAIGQSYGISVSALKSMNGLGSDLIYPGQQLKVASSAAPAASVQNSSSASTGGSYQVKTGDSLWEIATLHGITVNQLMRANNLSSIIIFPGQQLVIPQ</sequence>
<dbReference type="SUPFAM" id="SSF54106">
    <property type="entry name" value="LysM domain"/>
    <property type="match status" value="3"/>
</dbReference>
<feature type="compositionally biased region" description="Polar residues" evidence="8">
    <location>
        <begin position="161"/>
        <end position="170"/>
    </location>
</feature>
<dbReference type="AlphaFoldDB" id="A0A917S0T7"/>
<proteinExistence type="inferred from homology"/>
<dbReference type="InterPro" id="IPR036779">
    <property type="entry name" value="LysM_dom_sf"/>
</dbReference>
<evidence type="ECO:0000256" key="7">
    <source>
        <dbReference type="ARBA" id="ARBA00023316"/>
    </source>
</evidence>
<keyword evidence="3" id="KW-0732">Signal</keyword>
<comment type="similarity">
    <text evidence="1">Belongs to the peptidase C40 family.</text>
</comment>
<dbReference type="InterPro" id="IPR018392">
    <property type="entry name" value="LysM"/>
</dbReference>
<name>A0A917S0T7_9BACL</name>
<dbReference type="Pfam" id="PF01476">
    <property type="entry name" value="LysM"/>
    <property type="match status" value="3"/>
</dbReference>
<evidence type="ECO:0000256" key="3">
    <source>
        <dbReference type="ARBA" id="ARBA00022729"/>
    </source>
</evidence>
<dbReference type="Gene3D" id="3.90.1720.10">
    <property type="entry name" value="endopeptidase domain like (from Nostoc punctiforme)"/>
    <property type="match status" value="1"/>
</dbReference>
<dbReference type="SMART" id="SM00257">
    <property type="entry name" value="LysM"/>
    <property type="match status" value="3"/>
</dbReference>
<accession>A0A917S0T7</accession>
<dbReference type="Pfam" id="PF00877">
    <property type="entry name" value="NLPC_P60"/>
    <property type="match status" value="1"/>
</dbReference>
<dbReference type="EMBL" id="BMOK01000004">
    <property type="protein sequence ID" value="GGL49521.1"/>
    <property type="molecule type" value="Genomic_DNA"/>
</dbReference>
<keyword evidence="5" id="KW-0378">Hydrolase</keyword>
<evidence type="ECO:0000256" key="1">
    <source>
        <dbReference type="ARBA" id="ARBA00007074"/>
    </source>
</evidence>
<dbReference type="GO" id="GO:0008932">
    <property type="term" value="F:lytic endotransglycosylase activity"/>
    <property type="evidence" value="ECO:0007669"/>
    <property type="project" value="TreeGrafter"/>
</dbReference>
<dbReference type="GO" id="GO:0006508">
    <property type="term" value="P:proteolysis"/>
    <property type="evidence" value="ECO:0007669"/>
    <property type="project" value="UniProtKB-KW"/>
</dbReference>
<dbReference type="PANTHER" id="PTHR33734">
    <property type="entry name" value="LYSM DOMAIN-CONTAINING GPI-ANCHORED PROTEIN 2"/>
    <property type="match status" value="1"/>
</dbReference>
<dbReference type="SUPFAM" id="SSF54001">
    <property type="entry name" value="Cysteine proteinases"/>
    <property type="match status" value="1"/>
</dbReference>
<evidence type="ECO:0000259" key="9">
    <source>
        <dbReference type="PROSITE" id="PS51782"/>
    </source>
</evidence>
<dbReference type="CDD" id="cd00118">
    <property type="entry name" value="LysM"/>
    <property type="match status" value="3"/>
</dbReference>
<dbReference type="GO" id="GO:0071555">
    <property type="term" value="P:cell wall organization"/>
    <property type="evidence" value="ECO:0007669"/>
    <property type="project" value="UniProtKB-KW"/>
</dbReference>
<keyword evidence="6" id="KW-0788">Thiol protease</keyword>
<gene>
    <name evidence="11" type="ORF">GCM10007968_12110</name>
</gene>
<feature type="region of interest" description="Disordered" evidence="8">
    <location>
        <begin position="159"/>
        <end position="182"/>
    </location>
</feature>
<dbReference type="RefSeq" id="WP_188802192.1">
    <property type="nucleotide sequence ID" value="NZ_BMOK01000004.1"/>
</dbReference>
<feature type="domain" description="LysM" evidence="9">
    <location>
        <begin position="183"/>
        <end position="226"/>
    </location>
</feature>
<evidence type="ECO:0000256" key="8">
    <source>
        <dbReference type="SAM" id="MobiDB-lite"/>
    </source>
</evidence>
<keyword evidence="4" id="KW-0677">Repeat</keyword>